<dbReference type="Proteomes" id="UP000522365">
    <property type="component" value="Unassembled WGS sequence"/>
</dbReference>
<dbReference type="AlphaFoldDB" id="A0A7J9P2A2"/>
<feature type="compositionally biased region" description="Basic and acidic residues" evidence="1">
    <location>
        <begin position="417"/>
        <end position="429"/>
    </location>
</feature>
<dbReference type="EMBL" id="JACDUK010000003">
    <property type="protein sequence ID" value="MBA2853503.1"/>
    <property type="molecule type" value="Genomic_DNA"/>
</dbReference>
<feature type="region of interest" description="Disordered" evidence="1">
    <location>
        <begin position="417"/>
        <end position="442"/>
    </location>
</feature>
<comment type="caution">
    <text evidence="2">The sequence shown here is derived from an EMBL/GenBank/DDBJ whole genome shotgun (WGS) entry which is preliminary data.</text>
</comment>
<evidence type="ECO:0000313" key="2">
    <source>
        <dbReference type="EMBL" id="MBA2853503.1"/>
    </source>
</evidence>
<evidence type="ECO:0000313" key="3">
    <source>
        <dbReference type="Proteomes" id="UP000522365"/>
    </source>
</evidence>
<dbReference type="RefSeq" id="WP_181504493.1">
    <property type="nucleotide sequence ID" value="NZ_JACDUK010000003.1"/>
</dbReference>
<proteinExistence type="predicted"/>
<reference evidence="2 3" key="1">
    <citation type="submission" date="2020-07" db="EMBL/GenBank/DDBJ databases">
        <title>Genomic Encyclopedia of Type Strains, Phase IV (KMG-V): Genome sequencing to study the core and pangenomes of soil and plant-associated prokaryotes.</title>
        <authorList>
            <person name="Whitman W."/>
        </authorList>
    </citation>
    <scope>NUCLEOTIDE SEQUENCE [LARGE SCALE GENOMIC DNA]</scope>
    <source>
        <strain evidence="2 3">S1</strain>
    </source>
</reference>
<evidence type="ECO:0000256" key="1">
    <source>
        <dbReference type="SAM" id="MobiDB-lite"/>
    </source>
</evidence>
<sequence>MHKKYPDNISIEYLIVISEKDNFCDNINSFNNLLKTNSQVKIKKNTYEFKNLSVNYNVELNPTENIKQRVFNVLFKCDDINRADDFSALIYSFEELLDNLDKNNIQYGKIWDELSLHYSMLAYPEINHVENLMRKLITKFMMKFGTEWTEKNVPDGVIKSLDKNGQKPFGIFSLYDVDFIRLDDFIFKKYIIYSKKELEILIKSIDTAKDIEEISLEMLKEAYVPKSNWDRFLSEPMDCDQKEIRKLWRELYGLRCKVAHNNTVKKEKYDTIIKLVNKLKTILNKALDEVGNITIPPEIKESVIENTVRDVKDPLITASNMIDWGLENNATIQDILDLHAGAVATAQTIREWCFENNAATQAILDWDDGINAAAEAYREFYEQELKLKEEALAEMREQELKLKEEALAEMREQELKLKEEALAEMHEQEDSSNPKSKKTSKK</sequence>
<name>A0A7J9P2A2_METMI</name>
<gene>
    <name evidence="2" type="ORF">HNP89_001479</name>
</gene>
<accession>A0A7J9P2A2</accession>
<organism evidence="2 3">
    <name type="scientific">Methanococcus maripaludis</name>
    <name type="common">Methanococcus deltae</name>
    <dbReference type="NCBI Taxonomy" id="39152"/>
    <lineage>
        <taxon>Archaea</taxon>
        <taxon>Methanobacteriati</taxon>
        <taxon>Methanobacteriota</taxon>
        <taxon>Methanomada group</taxon>
        <taxon>Methanococci</taxon>
        <taxon>Methanococcales</taxon>
        <taxon>Methanococcaceae</taxon>
        <taxon>Methanococcus</taxon>
    </lineage>
</organism>
<evidence type="ECO:0008006" key="4">
    <source>
        <dbReference type="Google" id="ProtNLM"/>
    </source>
</evidence>
<protein>
    <recommendedName>
        <fullName evidence="4">Apea-like HEPN domain-containing protein</fullName>
    </recommendedName>
</protein>